<sequence length="336" mass="32774">MRGDTWGISGAAFAAGYASLAVLAIGGALLHRYRALAGPARVDARALSPQQVAYLWGGPELAVYSALAALRCAGAVGVSTSPGPDGRRPERRLVATGPPAEDATAFERAVHDAATRSALPGSLRADPVVAAELARTAGSLAGAGLIPDAQTRAALTMARHLLTAVLLLGVARLLAGVANEKPVIFVLLTVLVLGGTVAALWRWRPARTRAADRALAVLRGGYPHLAPAHRPAWQVYGPAAAALAVGLYGSHALWVADPGFAAEAAVRKDLATAYAQSASSAGTSTSDGAGAGHTCSSCGGGTGDSGSSGGSGSGGGGGSGSGSGGGGGCGGGGCGG</sequence>
<dbReference type="InterPro" id="IPR026467">
    <property type="entry name" value="Ser/Gly_Cys_C_dom"/>
</dbReference>
<keyword evidence="4" id="KW-1185">Reference proteome</keyword>
<keyword evidence="2" id="KW-1133">Transmembrane helix</keyword>
<dbReference type="KEGG" id="psuu:Psuf_081200"/>
<feature type="region of interest" description="Disordered" evidence="1">
    <location>
        <begin position="300"/>
        <end position="336"/>
    </location>
</feature>
<dbReference type="NCBIfam" id="TIGR04222">
    <property type="entry name" value="near_uncomplex"/>
    <property type="match status" value="1"/>
</dbReference>
<dbReference type="RefSeq" id="WP_180214596.1">
    <property type="nucleotide sequence ID" value="NZ_AP022871.1"/>
</dbReference>
<reference evidence="3 4" key="2">
    <citation type="submission" date="2020-03" db="EMBL/GenBank/DDBJ databases">
        <authorList>
            <person name="Ichikawa N."/>
            <person name="Kimura A."/>
            <person name="Kitahashi Y."/>
            <person name="Uohara A."/>
        </authorList>
    </citation>
    <scope>NUCLEOTIDE SEQUENCE [LARGE SCALE GENOMIC DNA]</scope>
    <source>
        <strain evidence="3 4">NBRC 105367</strain>
    </source>
</reference>
<proteinExistence type="predicted"/>
<gene>
    <name evidence="3" type="ORF">Psuf_081200</name>
</gene>
<evidence type="ECO:0000256" key="2">
    <source>
        <dbReference type="SAM" id="Phobius"/>
    </source>
</evidence>
<dbReference type="AlphaFoldDB" id="A0A6F8YXE1"/>
<name>A0A6F8YXE1_9ACTN</name>
<organism evidence="3 4">
    <name type="scientific">Phytohabitans suffuscus</name>
    <dbReference type="NCBI Taxonomy" id="624315"/>
    <lineage>
        <taxon>Bacteria</taxon>
        <taxon>Bacillati</taxon>
        <taxon>Actinomycetota</taxon>
        <taxon>Actinomycetes</taxon>
        <taxon>Micromonosporales</taxon>
        <taxon>Micromonosporaceae</taxon>
    </lineage>
</organism>
<dbReference type="EMBL" id="AP022871">
    <property type="protein sequence ID" value="BCB90807.1"/>
    <property type="molecule type" value="Genomic_DNA"/>
</dbReference>
<dbReference type="Proteomes" id="UP000503011">
    <property type="component" value="Chromosome"/>
</dbReference>
<evidence type="ECO:0000313" key="4">
    <source>
        <dbReference type="Proteomes" id="UP000503011"/>
    </source>
</evidence>
<evidence type="ECO:0000256" key="1">
    <source>
        <dbReference type="SAM" id="MobiDB-lite"/>
    </source>
</evidence>
<feature type="transmembrane region" description="Helical" evidence="2">
    <location>
        <begin position="161"/>
        <end position="178"/>
    </location>
</feature>
<accession>A0A6F8YXE1</accession>
<protein>
    <recommendedName>
        <fullName evidence="5">TIGR04222 domain-containing membrane protein</fullName>
    </recommendedName>
</protein>
<feature type="transmembrane region" description="Helical" evidence="2">
    <location>
        <begin position="6"/>
        <end position="30"/>
    </location>
</feature>
<evidence type="ECO:0000313" key="3">
    <source>
        <dbReference type="EMBL" id="BCB90807.1"/>
    </source>
</evidence>
<evidence type="ECO:0008006" key="5">
    <source>
        <dbReference type="Google" id="ProtNLM"/>
    </source>
</evidence>
<reference evidence="3 4" key="1">
    <citation type="submission" date="2020-03" db="EMBL/GenBank/DDBJ databases">
        <title>Whole genome shotgun sequence of Phytohabitans suffuscus NBRC 105367.</title>
        <authorList>
            <person name="Komaki H."/>
            <person name="Tamura T."/>
        </authorList>
    </citation>
    <scope>NUCLEOTIDE SEQUENCE [LARGE SCALE GENOMIC DNA]</scope>
    <source>
        <strain evidence="3 4">NBRC 105367</strain>
    </source>
</reference>
<keyword evidence="2" id="KW-0812">Transmembrane</keyword>
<keyword evidence="2" id="KW-0472">Membrane</keyword>
<feature type="transmembrane region" description="Helical" evidence="2">
    <location>
        <begin position="184"/>
        <end position="203"/>
    </location>
</feature>